<accession>A0A6G4AUG8</accession>
<keyword evidence="2" id="KW-0413">Isomerase</keyword>
<name>A0A6G4AUG8_9ACTN</name>
<keyword evidence="5" id="KW-1185">Reference proteome</keyword>
<dbReference type="Proteomes" id="UP000476310">
    <property type="component" value="Unassembled WGS sequence"/>
</dbReference>
<evidence type="ECO:0000256" key="1">
    <source>
        <dbReference type="ARBA" id="ARBA00010219"/>
    </source>
</evidence>
<dbReference type="PANTHER" id="PTHR31689">
    <property type="entry name" value="DIAMINOPIMELATE EPIMERASE, CHLOROPLASTIC"/>
    <property type="match status" value="1"/>
</dbReference>
<evidence type="ECO:0000256" key="2">
    <source>
        <dbReference type="ARBA" id="ARBA00023235"/>
    </source>
</evidence>
<dbReference type="Gene3D" id="3.10.310.10">
    <property type="entry name" value="Diaminopimelate Epimerase, Chain A, domain 1"/>
    <property type="match status" value="1"/>
</dbReference>
<evidence type="ECO:0000256" key="3">
    <source>
        <dbReference type="SAM" id="MobiDB-lite"/>
    </source>
</evidence>
<dbReference type="PANTHER" id="PTHR31689:SF0">
    <property type="entry name" value="DIAMINOPIMELATE EPIMERASE"/>
    <property type="match status" value="1"/>
</dbReference>
<reference evidence="4" key="1">
    <citation type="submission" date="2020-02" db="EMBL/GenBank/DDBJ databases">
        <title>A new Streptomyces sp. for controlling soil-borne diseases.</title>
        <authorList>
            <person name="Li X."/>
            <person name="Tian Y."/>
            <person name="Gao K."/>
        </authorList>
    </citation>
    <scope>NUCLEOTIDE SEQUENCE [LARGE SCALE GENOMIC DNA]</scope>
    <source>
        <strain evidence="4">0250</strain>
    </source>
</reference>
<evidence type="ECO:0000313" key="4">
    <source>
        <dbReference type="EMBL" id="NEW76912.1"/>
    </source>
</evidence>
<dbReference type="SUPFAM" id="SSF54506">
    <property type="entry name" value="Diaminopimelate epimerase-like"/>
    <property type="match status" value="1"/>
</dbReference>
<dbReference type="GO" id="GO:0008837">
    <property type="term" value="F:diaminopimelate epimerase activity"/>
    <property type="evidence" value="ECO:0007669"/>
    <property type="project" value="InterPro"/>
</dbReference>
<evidence type="ECO:0008006" key="6">
    <source>
        <dbReference type="Google" id="ProtNLM"/>
    </source>
</evidence>
<sequence>MAAGHAAPSRSRSEKRRESVLAAGHCRDAQRHVPAGRRPPRRLPAGRPRQGPAHLPEVVLRRDLPPLLARPLPAHRRTAPGVGRALVDTGLHRPGALLIATRAGTRRVHVPDDHTGPVTIDMGRPRLSSTRGIQVTAAGRTWPAVHVDMGNPHAVVFLEDTALAGDLRTVPTVTPAAAYPHGATVEFVTTCGPHHLQLRVHERGVGETRACGTGACAAVAATRAHQPALPVAIRYTADLPGGRLHVVEPEEAARSLWGSSPYVTRLVDCGLEWDAIVIAPLKRGLAVLTRLSLPINCGYPVLADYIRQELIVHVPAGTARRCTAQGTRSLTTGSWLLMPTGQRGSLSATWLSTPHPTRPRFVDPGELSDALRQVDQTGAA</sequence>
<feature type="compositionally biased region" description="Low complexity" evidence="3">
    <location>
        <begin position="43"/>
        <end position="53"/>
    </location>
</feature>
<gene>
    <name evidence="4" type="ORF">G4H13_42950</name>
</gene>
<feature type="region of interest" description="Disordered" evidence="3">
    <location>
        <begin position="1"/>
        <end position="54"/>
    </location>
</feature>
<dbReference type="EMBL" id="JAAIKT010000096">
    <property type="protein sequence ID" value="NEW76912.1"/>
    <property type="molecule type" value="Genomic_DNA"/>
</dbReference>
<organism evidence="4 5">
    <name type="scientific">Streptomyces rhizosphaericus</name>
    <dbReference type="NCBI Taxonomy" id="114699"/>
    <lineage>
        <taxon>Bacteria</taxon>
        <taxon>Bacillati</taxon>
        <taxon>Actinomycetota</taxon>
        <taxon>Actinomycetes</taxon>
        <taxon>Kitasatosporales</taxon>
        <taxon>Streptomycetaceae</taxon>
        <taxon>Streptomyces</taxon>
        <taxon>Streptomyces violaceusniger group</taxon>
    </lineage>
</organism>
<dbReference type="GO" id="GO:0009089">
    <property type="term" value="P:lysine biosynthetic process via diaminopimelate"/>
    <property type="evidence" value="ECO:0007669"/>
    <property type="project" value="InterPro"/>
</dbReference>
<comment type="similarity">
    <text evidence="1">Belongs to the diaminopimelate epimerase family.</text>
</comment>
<comment type="caution">
    <text evidence="4">The sequence shown here is derived from an EMBL/GenBank/DDBJ whole genome shotgun (WGS) entry which is preliminary data.</text>
</comment>
<dbReference type="AlphaFoldDB" id="A0A6G4AUG8"/>
<proteinExistence type="inferred from homology"/>
<feature type="compositionally biased region" description="Basic and acidic residues" evidence="3">
    <location>
        <begin position="11"/>
        <end position="31"/>
    </location>
</feature>
<dbReference type="InterPro" id="IPR001653">
    <property type="entry name" value="DAP_epimerase_DapF"/>
</dbReference>
<protein>
    <recommendedName>
        <fullName evidence="6">Diaminopimelate epimerase</fullName>
    </recommendedName>
</protein>
<dbReference type="GO" id="GO:0005829">
    <property type="term" value="C:cytosol"/>
    <property type="evidence" value="ECO:0007669"/>
    <property type="project" value="TreeGrafter"/>
</dbReference>
<dbReference type="Pfam" id="PF01678">
    <property type="entry name" value="DAP_epimerase"/>
    <property type="match status" value="1"/>
</dbReference>
<evidence type="ECO:0000313" key="5">
    <source>
        <dbReference type="Proteomes" id="UP000476310"/>
    </source>
</evidence>